<dbReference type="GO" id="GO:0008408">
    <property type="term" value="F:3'-5' exonuclease activity"/>
    <property type="evidence" value="ECO:0007669"/>
    <property type="project" value="InterPro"/>
</dbReference>
<evidence type="ECO:0000313" key="10">
    <source>
        <dbReference type="EMBL" id="SVE45404.1"/>
    </source>
</evidence>
<dbReference type="GO" id="GO:0003677">
    <property type="term" value="F:DNA binding"/>
    <property type="evidence" value="ECO:0007669"/>
    <property type="project" value="UniProtKB-KW"/>
</dbReference>
<organism evidence="10">
    <name type="scientific">marine metagenome</name>
    <dbReference type="NCBI Taxonomy" id="408172"/>
    <lineage>
        <taxon>unclassified sequences</taxon>
        <taxon>metagenomes</taxon>
        <taxon>ecological metagenomes</taxon>
    </lineage>
</organism>
<proteinExistence type="inferred from homology"/>
<keyword evidence="8" id="KW-0238">DNA-binding</keyword>
<reference evidence="10" key="1">
    <citation type="submission" date="2018-05" db="EMBL/GenBank/DDBJ databases">
        <authorList>
            <person name="Lanie J.A."/>
            <person name="Ng W.-L."/>
            <person name="Kazmierczak K.M."/>
            <person name="Andrzejewski T.M."/>
            <person name="Davidsen T.M."/>
            <person name="Wayne K.J."/>
            <person name="Tettelin H."/>
            <person name="Glass J.I."/>
            <person name="Rusch D."/>
            <person name="Podicherti R."/>
            <person name="Tsui H.-C.T."/>
            <person name="Winkler M.E."/>
        </authorList>
    </citation>
    <scope>NUCLEOTIDE SEQUENCE</scope>
</reference>
<evidence type="ECO:0000256" key="8">
    <source>
        <dbReference type="ARBA" id="ARBA00023125"/>
    </source>
</evidence>
<dbReference type="GO" id="GO:0006271">
    <property type="term" value="P:DNA strand elongation involved in DNA replication"/>
    <property type="evidence" value="ECO:0007669"/>
    <property type="project" value="TreeGrafter"/>
</dbReference>
<evidence type="ECO:0000256" key="3">
    <source>
        <dbReference type="ARBA" id="ARBA00022490"/>
    </source>
</evidence>
<dbReference type="SUPFAM" id="SSF55979">
    <property type="entry name" value="DNA clamp"/>
    <property type="match status" value="1"/>
</dbReference>
<gene>
    <name evidence="10" type="ORF">METZ01_LOCUS498258</name>
</gene>
<keyword evidence="7" id="KW-0239">DNA-directed DNA polymerase</keyword>
<name>A0A383DM66_9ZZZZ</name>
<dbReference type="InterPro" id="IPR022634">
    <property type="entry name" value="DNA_polIII_beta_N"/>
</dbReference>
<accession>A0A383DM66</accession>
<evidence type="ECO:0000256" key="2">
    <source>
        <dbReference type="ARBA" id="ARBA00010752"/>
    </source>
</evidence>
<dbReference type="GO" id="GO:0003887">
    <property type="term" value="F:DNA-directed DNA polymerase activity"/>
    <property type="evidence" value="ECO:0007669"/>
    <property type="project" value="UniProtKB-KW"/>
</dbReference>
<sequence>MELTVRKNEILQELQFFQGIVERKNTIPILANILVEADAGADVVRLAATDLEVGLRSRCAATITKGGAITLPAKKLYEIVRALPDTEVRITQSAAGAVTVSAERFNSRIQTLQRDDFPALPDA</sequence>
<dbReference type="InterPro" id="IPR001001">
    <property type="entry name" value="DNA_polIII_beta"/>
</dbReference>
<dbReference type="AlphaFoldDB" id="A0A383DM66"/>
<dbReference type="GO" id="GO:0005737">
    <property type="term" value="C:cytoplasm"/>
    <property type="evidence" value="ECO:0007669"/>
    <property type="project" value="UniProtKB-SubCell"/>
</dbReference>
<feature type="domain" description="DNA polymerase III beta sliding clamp N-terminal" evidence="9">
    <location>
        <begin position="1"/>
        <end position="121"/>
    </location>
</feature>
<comment type="subcellular location">
    <subcellularLocation>
        <location evidence="1">Cytoplasm</location>
    </subcellularLocation>
</comment>
<dbReference type="Gene3D" id="3.10.150.10">
    <property type="entry name" value="DNA Polymerase III, subunit A, domain 2"/>
    <property type="match status" value="1"/>
</dbReference>
<keyword evidence="6" id="KW-0235">DNA replication</keyword>
<evidence type="ECO:0000259" key="9">
    <source>
        <dbReference type="Pfam" id="PF00712"/>
    </source>
</evidence>
<dbReference type="InterPro" id="IPR046938">
    <property type="entry name" value="DNA_clamp_sf"/>
</dbReference>
<evidence type="ECO:0000256" key="7">
    <source>
        <dbReference type="ARBA" id="ARBA00022932"/>
    </source>
</evidence>
<dbReference type="EMBL" id="UINC01218402">
    <property type="protein sequence ID" value="SVE45404.1"/>
    <property type="molecule type" value="Genomic_DNA"/>
</dbReference>
<evidence type="ECO:0000256" key="4">
    <source>
        <dbReference type="ARBA" id="ARBA00022679"/>
    </source>
</evidence>
<dbReference type="PANTHER" id="PTHR30478">
    <property type="entry name" value="DNA POLYMERASE III SUBUNIT BETA"/>
    <property type="match status" value="1"/>
</dbReference>
<keyword evidence="4" id="KW-0808">Transferase</keyword>
<protein>
    <recommendedName>
        <fullName evidence="9">DNA polymerase III beta sliding clamp N-terminal domain-containing protein</fullName>
    </recommendedName>
</protein>
<dbReference type="Pfam" id="PF00712">
    <property type="entry name" value="DNA_pol3_beta"/>
    <property type="match status" value="1"/>
</dbReference>
<comment type="similarity">
    <text evidence="2">Belongs to the beta sliding clamp family.</text>
</comment>
<keyword evidence="3" id="KW-0963">Cytoplasm</keyword>
<keyword evidence="5" id="KW-0548">Nucleotidyltransferase</keyword>
<dbReference type="GO" id="GO:0009360">
    <property type="term" value="C:DNA polymerase III complex"/>
    <property type="evidence" value="ECO:0007669"/>
    <property type="project" value="InterPro"/>
</dbReference>
<dbReference type="CDD" id="cd00140">
    <property type="entry name" value="beta_clamp"/>
    <property type="match status" value="1"/>
</dbReference>
<evidence type="ECO:0000256" key="6">
    <source>
        <dbReference type="ARBA" id="ARBA00022705"/>
    </source>
</evidence>
<evidence type="ECO:0000256" key="5">
    <source>
        <dbReference type="ARBA" id="ARBA00022695"/>
    </source>
</evidence>
<evidence type="ECO:0000256" key="1">
    <source>
        <dbReference type="ARBA" id="ARBA00004496"/>
    </source>
</evidence>
<dbReference type="PANTHER" id="PTHR30478:SF0">
    <property type="entry name" value="BETA SLIDING CLAMP"/>
    <property type="match status" value="1"/>
</dbReference>
<feature type="non-terminal residue" evidence="10">
    <location>
        <position position="123"/>
    </location>
</feature>